<dbReference type="Proteomes" id="UP000218103">
    <property type="component" value="Chromosome 2"/>
</dbReference>
<gene>
    <name evidence="2" type="ORF">CO711_28045</name>
</gene>
<accession>A0ABN5D0Y3</accession>
<keyword evidence="3" id="KW-1185">Reference proteome</keyword>
<keyword evidence="1" id="KW-0812">Transmembrane</keyword>
<name>A0ABN5D0Y3_BURCE</name>
<feature type="transmembrane region" description="Helical" evidence="1">
    <location>
        <begin position="6"/>
        <end position="24"/>
    </location>
</feature>
<evidence type="ECO:0000313" key="3">
    <source>
        <dbReference type="Proteomes" id="UP000218103"/>
    </source>
</evidence>
<sequence>MVRFLYFAVLAMIFAIAYPMFRMYTKTEKTCMDAAVYLHDTVGSSDPADRARQEQMLGECAANAKAGASYGDAVARGLNLSK</sequence>
<proteinExistence type="predicted"/>
<reference evidence="3" key="1">
    <citation type="submission" date="2017-09" db="EMBL/GenBank/DDBJ databases">
        <title>FDA dAtabase for Regulatory Grade micrObial Sequences (FDA-ARGOS): Supporting development and validation of Infectious Disease Dx tests.</title>
        <authorList>
            <person name="Minogue T."/>
            <person name="Wolcott M."/>
            <person name="Wasieloski L."/>
            <person name="Aguilar W."/>
            <person name="Moore D."/>
            <person name="Tallon L.J."/>
            <person name="Sadzewicz L."/>
            <person name="Ott S."/>
            <person name="Zhao X."/>
            <person name="Nagaraj S."/>
            <person name="Vavikolanu K."/>
            <person name="Aluvathingal J."/>
            <person name="Nadendla S."/>
            <person name="Sichtig H."/>
        </authorList>
    </citation>
    <scope>NUCLEOTIDE SEQUENCE [LARGE SCALE GENOMIC DNA]</scope>
    <source>
        <strain evidence="3">FDAARGOS_388</strain>
    </source>
</reference>
<evidence type="ECO:0000313" key="2">
    <source>
        <dbReference type="EMBL" id="ATF81219.1"/>
    </source>
</evidence>
<dbReference type="EMBL" id="CP023521">
    <property type="protein sequence ID" value="ATF81219.1"/>
    <property type="molecule type" value="Genomic_DNA"/>
</dbReference>
<evidence type="ECO:0000256" key="1">
    <source>
        <dbReference type="SAM" id="Phobius"/>
    </source>
</evidence>
<organism evidence="2 3">
    <name type="scientific">Burkholderia cepacia</name>
    <name type="common">Pseudomonas cepacia</name>
    <dbReference type="NCBI Taxonomy" id="292"/>
    <lineage>
        <taxon>Bacteria</taxon>
        <taxon>Pseudomonadati</taxon>
        <taxon>Pseudomonadota</taxon>
        <taxon>Betaproteobacteria</taxon>
        <taxon>Burkholderiales</taxon>
        <taxon>Burkholderiaceae</taxon>
        <taxon>Burkholderia</taxon>
        <taxon>Burkholderia cepacia complex</taxon>
    </lineage>
</organism>
<protein>
    <submittedName>
        <fullName evidence="2">Uncharacterized protein</fullName>
    </submittedName>
</protein>
<keyword evidence="1" id="KW-1133">Transmembrane helix</keyword>
<keyword evidence="1" id="KW-0472">Membrane</keyword>